<keyword evidence="2" id="KW-1185">Reference proteome</keyword>
<dbReference type="Proteomes" id="UP001521150">
    <property type="component" value="Unassembled WGS sequence"/>
</dbReference>
<gene>
    <name evidence="1" type="ORF">LWC34_13265</name>
</gene>
<organism evidence="1 2">
    <name type="scientific">Kibdelosporangium philippinense</name>
    <dbReference type="NCBI Taxonomy" id="211113"/>
    <lineage>
        <taxon>Bacteria</taxon>
        <taxon>Bacillati</taxon>
        <taxon>Actinomycetota</taxon>
        <taxon>Actinomycetes</taxon>
        <taxon>Pseudonocardiales</taxon>
        <taxon>Pseudonocardiaceae</taxon>
        <taxon>Kibdelosporangium</taxon>
    </lineage>
</organism>
<comment type="caution">
    <text evidence="1">The sequence shown here is derived from an EMBL/GenBank/DDBJ whole genome shotgun (WGS) entry which is preliminary data.</text>
</comment>
<sequence>MSTFYASTTAEWRAWLAENSDSATEIWLILHHRSSDVPSPGYHEAIEQALCFGWIDSHHRKRDATSSQLRFSPRTARSSWSQLNHDRAARMIALGQMTPRGQALIDHAKANGIWDAPTVPEDLQALLVGDAATNFASFPLSSQRLILEWIRSAKKPETRQRRIVQTVSMAARNLRAR</sequence>
<reference evidence="1 2" key="1">
    <citation type="submission" date="2021-12" db="EMBL/GenBank/DDBJ databases">
        <title>Genome sequence of Kibdelosporangium philippinense ATCC 49844.</title>
        <authorList>
            <person name="Fedorov E.A."/>
            <person name="Omeragic M."/>
            <person name="Shalygina K.F."/>
            <person name="Maclea K.S."/>
        </authorList>
    </citation>
    <scope>NUCLEOTIDE SEQUENCE [LARGE SCALE GENOMIC DNA]</scope>
    <source>
        <strain evidence="1 2">ATCC 49844</strain>
    </source>
</reference>
<evidence type="ECO:0000313" key="1">
    <source>
        <dbReference type="EMBL" id="MCE7003789.1"/>
    </source>
</evidence>
<dbReference type="RefSeq" id="WP_233725351.1">
    <property type="nucleotide sequence ID" value="NZ_JAJVCN010000001.1"/>
</dbReference>
<dbReference type="EMBL" id="JAJVCN010000001">
    <property type="protein sequence ID" value="MCE7003789.1"/>
    <property type="molecule type" value="Genomic_DNA"/>
</dbReference>
<proteinExistence type="predicted"/>
<evidence type="ECO:0000313" key="2">
    <source>
        <dbReference type="Proteomes" id="UP001521150"/>
    </source>
</evidence>
<name>A0ABS8Z9K0_9PSEU</name>
<accession>A0ABS8Z9K0</accession>
<protein>
    <submittedName>
        <fullName evidence="1">YdeI/OmpD-associated family protein</fullName>
    </submittedName>
</protein>
<dbReference type="Pfam" id="PF13376">
    <property type="entry name" value="OmdA"/>
    <property type="match status" value="1"/>
</dbReference>